<dbReference type="Pfam" id="PF01968">
    <property type="entry name" value="Hydantoinase_A"/>
    <property type="match status" value="1"/>
</dbReference>
<dbReference type="Pfam" id="PF05378">
    <property type="entry name" value="Hydant_A_N"/>
    <property type="match status" value="1"/>
</dbReference>
<sequence>MKRVGIDVGGTFTDVYLDNEGAVSVEKVPSTPQDPGQAVVEGLQAVTAKAGIAIADLDLIVHGTTVATNIALTGQGAHVGLITTEGFRDILHIARHKKPLNFSLQQDLPWQKCPLVKRRDRLTVRERITAPDGRVEIPLDEAEVRQRVRTLKDRGVEAIAVCLLHSYLNPDHERRIAEIVRAEAPDVYLSVSSEVVPLYREYERFSTTALNAFVGPNVSRYLYRLESAVAELGYTKSIQIMQSNGGMAPIDQVAGEPVTLMMSGPVGGLLGGIWSARASGYRNAITLDIGGTSADIGVAVDGQLRMRHLLDTTIGDYQAMVPMVDIDTIGAGGGSVAYIDEGGVYRVGPQSAGARPGPACYGHGGTRPTSTDAQVVLGRLRPQRGLASGDWQLDAAKAHNVFEPLAEGLGMDVRAAAEGALQLQRFDMAQAIERNSTARGYDPRQFALVAAGGAGPLFACELAAELEIPHVIIPPHPGIVAATGLMSTDQSVEEMATERHTLTAGFPEGLEERFTELERRARARISGDVRLTRMADCRYEGQGYEVRFTVPVPHITPETLPEVIEAFHQAHEREYGHRFEVGGVELITIRVQARIESPELPAPGVGASGSPEEALVETADVIFAGAAVPTPFYDRSRLGAGSVITGPAIIEQYDTTTVVPPEFTCEVKEDGNLVITVASATQEQSGTEESMDAPVLMRVVGGAINSLAKEMASVLLRMAYSSIIRESEDLGAGLFDAQGNTLAESDTTPMFMGSMPKIVKGVIAQLDGDISDGDVILHNDPYAGATHSPDVAVVVPIFHDEQLVGWAGASGQLLDIGGAHAGLMVDISDAQAEGQIFRALKIVREGVRQRDLLAHILSNTRTPRQNEGDLEAMLAACQLARRKFLDIIATHGLETVQQCCAEWLDYSERVLRARIREVPDGEYTTELGYLDDDGRNRGVQLPISVKVIIEGDSITFDLTGSSAQVPTAYNCAFEGTTMSAFSFITRMIFLDEATRGAHVPQNEGMLRPVSVIAPSGTIFNPTYPAATFARFNQVQRAVDLALRALAPVLPEHITAGNSAHLHFVSYSGWDAEAGEYWVYLECDEGAYGGRPASDGLDSVANLIDNTRNNPVEELEWRFPMLTERYELRDDPAAPGEFRGGVGIVRRARFLTDTEVTCEGDRHDGDAPWGVFGGHDGLTASITRNVGTEAEEQWPSKVTAAKLVAGDTLQITVPSGGGYGDPTRRDPQAVLADVLDGFATREQAAEVYRVALREVDGQLCVDAAATAAARESGD</sequence>
<dbReference type="InterPro" id="IPR045079">
    <property type="entry name" value="Oxoprolinase-like"/>
</dbReference>
<comment type="similarity">
    <text evidence="1">Belongs to the oxoprolinase family.</text>
</comment>
<evidence type="ECO:0000313" key="7">
    <source>
        <dbReference type="Proteomes" id="UP000251577"/>
    </source>
</evidence>
<dbReference type="EMBL" id="QHCV01000086">
    <property type="protein sequence ID" value="RAV31493.1"/>
    <property type="molecule type" value="Genomic_DNA"/>
</dbReference>
<evidence type="ECO:0000259" key="5">
    <source>
        <dbReference type="Pfam" id="PF19278"/>
    </source>
</evidence>
<dbReference type="PANTHER" id="PTHR11365">
    <property type="entry name" value="5-OXOPROLINASE RELATED"/>
    <property type="match status" value="1"/>
</dbReference>
<dbReference type="InterPro" id="IPR002821">
    <property type="entry name" value="Hydantoinase_A"/>
</dbReference>
<comment type="caution">
    <text evidence="6">The sequence shown here is derived from an EMBL/GenBank/DDBJ whole genome shotgun (WGS) entry which is preliminary data.</text>
</comment>
<dbReference type="SUPFAM" id="SSF53067">
    <property type="entry name" value="Actin-like ATPase domain"/>
    <property type="match status" value="1"/>
</dbReference>
<dbReference type="PANTHER" id="PTHR11365:SF23">
    <property type="entry name" value="HYPOTHETICAL 5-OXOPROLINASE (EUROFUNG)-RELATED"/>
    <property type="match status" value="1"/>
</dbReference>
<name>A0A364V4D5_9CORY</name>
<dbReference type="Proteomes" id="UP000251577">
    <property type="component" value="Unassembled WGS sequence"/>
</dbReference>
<proteinExistence type="inferred from homology"/>
<protein>
    <submittedName>
        <fullName evidence="6">Methylhydantoinase</fullName>
    </submittedName>
</protein>
<gene>
    <name evidence="6" type="ORF">DLJ54_08070</name>
</gene>
<keyword evidence="7" id="KW-1185">Reference proteome</keyword>
<feature type="domain" description="Hydantoinase/oxoprolinase N-terminal" evidence="4">
    <location>
        <begin position="3"/>
        <end position="183"/>
    </location>
</feature>
<organism evidence="6 7">
    <name type="scientific">Corynebacterium heidelbergense</name>
    <dbReference type="NCBI Taxonomy" id="2055947"/>
    <lineage>
        <taxon>Bacteria</taxon>
        <taxon>Bacillati</taxon>
        <taxon>Actinomycetota</taxon>
        <taxon>Actinomycetes</taxon>
        <taxon>Mycobacteriales</taxon>
        <taxon>Corynebacteriaceae</taxon>
        <taxon>Corynebacterium</taxon>
    </lineage>
</organism>
<dbReference type="GO" id="GO:0017168">
    <property type="term" value="F:5-oxoprolinase (ATP-hydrolyzing) activity"/>
    <property type="evidence" value="ECO:0007669"/>
    <property type="project" value="TreeGrafter"/>
</dbReference>
<dbReference type="InterPro" id="IPR043129">
    <property type="entry name" value="ATPase_NBD"/>
</dbReference>
<dbReference type="GO" id="GO:0005829">
    <property type="term" value="C:cytosol"/>
    <property type="evidence" value="ECO:0007669"/>
    <property type="project" value="TreeGrafter"/>
</dbReference>
<accession>A0A364V4D5</accession>
<feature type="domain" description="Hydantoinase A/oxoprolinase" evidence="2">
    <location>
        <begin position="204"/>
        <end position="490"/>
    </location>
</feature>
<dbReference type="RefSeq" id="WP_113631223.1">
    <property type="nucleotide sequence ID" value="NZ_QHCV01000086.1"/>
</dbReference>
<reference evidence="6 7" key="1">
    <citation type="journal article" date="2018" name="Syst. Appl. Microbiol.">
        <title>Corynebacterium heidelbergense sp. nov., isolated from the preen glands of Egyptian geese (Alopochen aegyptiacus).</title>
        <authorList>
            <person name="Braun M.S."/>
            <person name="Wang E."/>
            <person name="Zimmermann S."/>
            <person name="Wink M."/>
        </authorList>
    </citation>
    <scope>NUCLEOTIDE SEQUENCE [LARGE SCALE GENOMIC DNA]</scope>
    <source>
        <strain evidence="6 7">647</strain>
    </source>
</reference>
<evidence type="ECO:0000259" key="4">
    <source>
        <dbReference type="Pfam" id="PF05378"/>
    </source>
</evidence>
<dbReference type="InterPro" id="IPR049517">
    <property type="entry name" value="ACX-like_C"/>
</dbReference>
<dbReference type="InterPro" id="IPR008040">
    <property type="entry name" value="Hydant_A_N"/>
</dbReference>
<dbReference type="Pfam" id="PF02538">
    <property type="entry name" value="Hydantoinase_B"/>
    <property type="match status" value="1"/>
</dbReference>
<feature type="domain" description="Hydantoinase B/oxoprolinase" evidence="3">
    <location>
        <begin position="694"/>
        <end position="1221"/>
    </location>
</feature>
<evidence type="ECO:0000259" key="2">
    <source>
        <dbReference type="Pfam" id="PF01968"/>
    </source>
</evidence>
<dbReference type="AlphaFoldDB" id="A0A364V4D5"/>
<evidence type="ECO:0000256" key="1">
    <source>
        <dbReference type="ARBA" id="ARBA00010403"/>
    </source>
</evidence>
<dbReference type="Pfam" id="PF19278">
    <property type="entry name" value="Hydant_A_C"/>
    <property type="match status" value="1"/>
</dbReference>
<dbReference type="InterPro" id="IPR003692">
    <property type="entry name" value="Hydantoinase_B"/>
</dbReference>
<dbReference type="GO" id="GO:0006749">
    <property type="term" value="P:glutathione metabolic process"/>
    <property type="evidence" value="ECO:0007669"/>
    <property type="project" value="TreeGrafter"/>
</dbReference>
<evidence type="ECO:0000313" key="6">
    <source>
        <dbReference type="EMBL" id="RAV31493.1"/>
    </source>
</evidence>
<feature type="domain" description="Acetophenone carboxylase-like C-terminal" evidence="5">
    <location>
        <begin position="497"/>
        <end position="666"/>
    </location>
</feature>
<evidence type="ECO:0000259" key="3">
    <source>
        <dbReference type="Pfam" id="PF02538"/>
    </source>
</evidence>